<comment type="function">
    <text evidence="3">Co-chaperone involved in the maturation of iron-sulfur cluster-containing proteins. Seems to help targeting proteins to be folded toward HscA.</text>
</comment>
<evidence type="ECO:0000256" key="3">
    <source>
        <dbReference type="ARBA" id="ARBA00025596"/>
    </source>
</evidence>
<dbReference type="InterPro" id="IPR001623">
    <property type="entry name" value="DnaJ_domain"/>
</dbReference>
<dbReference type="Pfam" id="PF00226">
    <property type="entry name" value="DnaJ"/>
    <property type="match status" value="1"/>
</dbReference>
<dbReference type="InterPro" id="IPR036869">
    <property type="entry name" value="J_dom_sf"/>
</dbReference>
<dbReference type="PANTHER" id="PTHR14021">
    <property type="entry name" value="IRON-SULFUR CLUSTER CO-CHAPERONE PROTEIN HSCB"/>
    <property type="match status" value="1"/>
</dbReference>
<dbReference type="Gene3D" id="1.20.1280.20">
    <property type="entry name" value="HscB, C-terminal domain"/>
    <property type="match status" value="1"/>
</dbReference>
<dbReference type="InterPro" id="IPR009073">
    <property type="entry name" value="HscB_oligo_C"/>
</dbReference>
<dbReference type="InterPro" id="IPR004640">
    <property type="entry name" value="HscB"/>
</dbReference>
<dbReference type="NCBIfam" id="TIGR00714">
    <property type="entry name" value="hscB"/>
    <property type="match status" value="1"/>
</dbReference>
<dbReference type="SMART" id="SM00271">
    <property type="entry name" value="DnaJ"/>
    <property type="match status" value="1"/>
</dbReference>
<evidence type="ECO:0000256" key="2">
    <source>
        <dbReference type="ARBA" id="ARBA00023186"/>
    </source>
</evidence>
<dbReference type="Proteomes" id="UP001560573">
    <property type="component" value="Unassembled WGS sequence"/>
</dbReference>
<dbReference type="PROSITE" id="PS50076">
    <property type="entry name" value="DNAJ_2"/>
    <property type="match status" value="1"/>
</dbReference>
<keyword evidence="6" id="KW-1185">Reference proteome</keyword>
<reference evidence="5 6" key="1">
    <citation type="submission" date="2023-07" db="EMBL/GenBank/DDBJ databases">
        <authorList>
            <person name="Lian W.-H."/>
        </authorList>
    </citation>
    <scope>NUCLEOTIDE SEQUENCE [LARGE SCALE GENOMIC DNA]</scope>
    <source>
        <strain evidence="5 6">SYSU DXS3180</strain>
    </source>
</reference>
<gene>
    <name evidence="5" type="primary">hscB</name>
    <name evidence="5" type="ORF">QTN47_23760</name>
</gene>
<keyword evidence="2" id="KW-0143">Chaperone</keyword>
<dbReference type="Gene3D" id="1.10.287.110">
    <property type="entry name" value="DnaJ domain"/>
    <property type="match status" value="1"/>
</dbReference>
<evidence type="ECO:0000313" key="5">
    <source>
        <dbReference type="EMBL" id="MEX6690550.1"/>
    </source>
</evidence>
<dbReference type="SUPFAM" id="SSF46565">
    <property type="entry name" value="Chaperone J-domain"/>
    <property type="match status" value="1"/>
</dbReference>
<sequence>MNYFELFELPVNLKPEKAHVKKKFYELSRQYHPDFFTNENEEAQAEALEKSSLVNKAFKTFQNEDETIKYVLQIKGLLEEDEKFQLPNDFLMEMMDLNESVMDAEIEGNIGQMAAAEAQIEQFKNEIYEPVQQIVEDYKEGVTTEKELLQVKTYYYKKKYLNRILAGLR</sequence>
<comment type="similarity">
    <text evidence="1">Belongs to the HscB family.</text>
</comment>
<evidence type="ECO:0000313" key="6">
    <source>
        <dbReference type="Proteomes" id="UP001560573"/>
    </source>
</evidence>
<comment type="caution">
    <text evidence="5">The sequence shown here is derived from an EMBL/GenBank/DDBJ whole genome shotgun (WGS) entry which is preliminary data.</text>
</comment>
<protein>
    <submittedName>
        <fullName evidence="5">Fe-S protein assembly co-chaperone HscB</fullName>
    </submittedName>
</protein>
<dbReference type="PANTHER" id="PTHR14021:SF15">
    <property type="entry name" value="IRON-SULFUR CLUSTER CO-CHAPERONE PROTEIN HSCB"/>
    <property type="match status" value="1"/>
</dbReference>
<dbReference type="SUPFAM" id="SSF47144">
    <property type="entry name" value="HSC20 (HSCB), C-terminal oligomerisation domain"/>
    <property type="match status" value="1"/>
</dbReference>
<organism evidence="5 6">
    <name type="scientific">Danxiaibacter flavus</name>
    <dbReference type="NCBI Taxonomy" id="3049108"/>
    <lineage>
        <taxon>Bacteria</taxon>
        <taxon>Pseudomonadati</taxon>
        <taxon>Bacteroidota</taxon>
        <taxon>Chitinophagia</taxon>
        <taxon>Chitinophagales</taxon>
        <taxon>Chitinophagaceae</taxon>
        <taxon>Danxiaibacter</taxon>
    </lineage>
</organism>
<dbReference type="EMBL" id="JAULBC010000009">
    <property type="protein sequence ID" value="MEX6690550.1"/>
    <property type="molecule type" value="Genomic_DNA"/>
</dbReference>
<dbReference type="InterPro" id="IPR036386">
    <property type="entry name" value="HscB_C_sf"/>
</dbReference>
<accession>A0ABV3ZM01</accession>
<dbReference type="RefSeq" id="WP_369331963.1">
    <property type="nucleotide sequence ID" value="NZ_JAULBC010000009.1"/>
</dbReference>
<feature type="domain" description="J" evidence="4">
    <location>
        <begin position="2"/>
        <end position="76"/>
    </location>
</feature>
<proteinExistence type="inferred from homology"/>
<dbReference type="Pfam" id="PF07743">
    <property type="entry name" value="HSCB_C"/>
    <property type="match status" value="1"/>
</dbReference>
<evidence type="ECO:0000259" key="4">
    <source>
        <dbReference type="PROSITE" id="PS50076"/>
    </source>
</evidence>
<name>A0ABV3ZM01_9BACT</name>
<evidence type="ECO:0000256" key="1">
    <source>
        <dbReference type="ARBA" id="ARBA00010476"/>
    </source>
</evidence>